<sequence>MSGSTAPLPVTSDPDTAGFWLAAQAGQVAVCVCANCGAVLHLPRSYCANCRSWTVEWKPVTAAARLVAWTVAEHQVHPAFPVPYTVVLVELDDSPGVRLAGHLPGRPALRAGMPMRADFQTRRDGATLVNWVPEPQSRTI</sequence>
<dbReference type="Pfam" id="PF12172">
    <property type="entry name" value="zf-ChsH2"/>
    <property type="match status" value="1"/>
</dbReference>
<dbReference type="HOGENOM" id="CLU_119412_0_1_11"/>
<dbReference type="SUPFAM" id="SSF50249">
    <property type="entry name" value="Nucleic acid-binding proteins"/>
    <property type="match status" value="1"/>
</dbReference>
<keyword evidence="4" id="KW-1185">Reference proteome</keyword>
<gene>
    <name evidence="3" type="ordered locus">Mvan_0902</name>
</gene>
<dbReference type="Pfam" id="PF01796">
    <property type="entry name" value="OB_ChsH2_C"/>
    <property type="match status" value="1"/>
</dbReference>
<dbReference type="PANTHER" id="PTHR34075">
    <property type="entry name" value="BLR3430 PROTEIN"/>
    <property type="match status" value="1"/>
</dbReference>
<name>A1T3J0_MYCVP</name>
<dbReference type="STRING" id="350058.Mvan_0902"/>
<accession>A1T3J0</accession>
<dbReference type="InterPro" id="IPR002878">
    <property type="entry name" value="ChsH2_C"/>
</dbReference>
<feature type="domain" description="ChsH2 rubredoxin-like zinc ribbon" evidence="2">
    <location>
        <begin position="22"/>
        <end position="52"/>
    </location>
</feature>
<dbReference type="EMBL" id="CP000511">
    <property type="protein sequence ID" value="ABM11740.1"/>
    <property type="molecule type" value="Genomic_DNA"/>
</dbReference>
<dbReference type="InterPro" id="IPR052513">
    <property type="entry name" value="Thioester_dehydratase-like"/>
</dbReference>
<dbReference type="PANTHER" id="PTHR34075:SF5">
    <property type="entry name" value="BLR3430 PROTEIN"/>
    <property type="match status" value="1"/>
</dbReference>
<dbReference type="KEGG" id="mva:Mvan_0902"/>
<dbReference type="InterPro" id="IPR022002">
    <property type="entry name" value="ChsH2_Znr"/>
</dbReference>
<evidence type="ECO:0000259" key="2">
    <source>
        <dbReference type="Pfam" id="PF12172"/>
    </source>
</evidence>
<reference evidence="3" key="1">
    <citation type="submission" date="2006-12" db="EMBL/GenBank/DDBJ databases">
        <title>Complete sequence of Mycobacterium vanbaalenii PYR-1.</title>
        <authorList>
            <consortium name="US DOE Joint Genome Institute"/>
            <person name="Copeland A."/>
            <person name="Lucas S."/>
            <person name="Lapidus A."/>
            <person name="Barry K."/>
            <person name="Detter J.C."/>
            <person name="Glavina del Rio T."/>
            <person name="Hammon N."/>
            <person name="Israni S."/>
            <person name="Dalin E."/>
            <person name="Tice H."/>
            <person name="Pitluck S."/>
            <person name="Singan V."/>
            <person name="Schmutz J."/>
            <person name="Larimer F."/>
            <person name="Land M."/>
            <person name="Hauser L."/>
            <person name="Kyrpides N."/>
            <person name="Anderson I.J."/>
            <person name="Miller C."/>
            <person name="Richardson P."/>
        </authorList>
    </citation>
    <scope>NUCLEOTIDE SEQUENCE [LARGE SCALE GENOMIC DNA]</scope>
    <source>
        <strain evidence="3">PYR-1</strain>
    </source>
</reference>
<dbReference type="Proteomes" id="UP000009159">
    <property type="component" value="Chromosome"/>
</dbReference>
<dbReference type="eggNOG" id="COG1545">
    <property type="taxonomic scope" value="Bacteria"/>
</dbReference>
<evidence type="ECO:0000259" key="1">
    <source>
        <dbReference type="Pfam" id="PF01796"/>
    </source>
</evidence>
<dbReference type="Gene3D" id="6.10.30.10">
    <property type="match status" value="1"/>
</dbReference>
<organism evidence="3 4">
    <name type="scientific">Mycolicibacterium vanbaalenii (strain DSM 7251 / JCM 13017 / BCRC 16820 / KCTC 9966 / NRRL B-24157 / PYR-1)</name>
    <name type="common">Mycobacterium vanbaalenii</name>
    <dbReference type="NCBI Taxonomy" id="350058"/>
    <lineage>
        <taxon>Bacteria</taxon>
        <taxon>Bacillati</taxon>
        <taxon>Actinomycetota</taxon>
        <taxon>Actinomycetes</taxon>
        <taxon>Mycobacteriales</taxon>
        <taxon>Mycobacteriaceae</taxon>
        <taxon>Mycolicibacterium</taxon>
    </lineage>
</organism>
<dbReference type="InterPro" id="IPR012340">
    <property type="entry name" value="NA-bd_OB-fold"/>
</dbReference>
<protein>
    <recommendedName>
        <fullName evidence="5">DUF35 domain-containing protein</fullName>
    </recommendedName>
</protein>
<evidence type="ECO:0000313" key="4">
    <source>
        <dbReference type="Proteomes" id="UP000009159"/>
    </source>
</evidence>
<proteinExistence type="predicted"/>
<evidence type="ECO:0000313" key="3">
    <source>
        <dbReference type="EMBL" id="ABM11740.1"/>
    </source>
</evidence>
<evidence type="ECO:0008006" key="5">
    <source>
        <dbReference type="Google" id="ProtNLM"/>
    </source>
</evidence>
<dbReference type="AlphaFoldDB" id="A1T3J0"/>
<feature type="domain" description="ChsH2 C-terminal OB-fold" evidence="1">
    <location>
        <begin position="57"/>
        <end position="120"/>
    </location>
</feature>